<keyword evidence="1" id="KW-0175">Coiled coil</keyword>
<dbReference type="OrthoDB" id="386907at2759"/>
<name>A0A1B1E5Z5_9APIC</name>
<dbReference type="Proteomes" id="UP000092716">
    <property type="component" value="Chromosome 13"/>
</dbReference>
<proteinExistence type="predicted"/>
<evidence type="ECO:0000313" key="3">
    <source>
        <dbReference type="Proteomes" id="UP000092716"/>
    </source>
</evidence>
<evidence type="ECO:0000256" key="1">
    <source>
        <dbReference type="SAM" id="Coils"/>
    </source>
</evidence>
<dbReference type="VEuPathDB" id="PlasmoDB:PCOAH_00049990"/>
<reference evidence="3" key="1">
    <citation type="submission" date="2016-06" db="EMBL/GenBank/DDBJ databases">
        <title>First high quality genome sequence of Plasmodium coatneyi using continuous long reads from single molecule, real-time sequencing.</title>
        <authorList>
            <person name="Chien J.-T."/>
            <person name="Pakala S.B."/>
            <person name="Geraldo J.A."/>
            <person name="Lapp S.A."/>
            <person name="Barnwell J.W."/>
            <person name="Kissinger J.C."/>
            <person name="Galinski M.R."/>
            <person name="Humphrey J.C."/>
        </authorList>
    </citation>
    <scope>NUCLEOTIDE SEQUENCE [LARGE SCALE GENOMIC DNA]</scope>
    <source>
        <strain evidence="3">Hackeri</strain>
    </source>
</reference>
<keyword evidence="3" id="KW-1185">Reference proteome</keyword>
<gene>
    <name evidence="2" type="ORF">PCOAH_00049990</name>
</gene>
<dbReference type="RefSeq" id="XP_019917110.1">
    <property type="nucleotide sequence ID" value="XM_020061781.1"/>
</dbReference>
<dbReference type="GeneID" id="30911733"/>
<organism evidence="2 3">
    <name type="scientific">Plasmodium coatneyi</name>
    <dbReference type="NCBI Taxonomy" id="208452"/>
    <lineage>
        <taxon>Eukaryota</taxon>
        <taxon>Sar</taxon>
        <taxon>Alveolata</taxon>
        <taxon>Apicomplexa</taxon>
        <taxon>Aconoidasida</taxon>
        <taxon>Haemosporida</taxon>
        <taxon>Plasmodiidae</taxon>
        <taxon>Plasmodium</taxon>
    </lineage>
</organism>
<sequence length="635" mass="74461">MNTKPFYNTPKVTKEDLEREFDKTKYRLKSSWDELTDGSEYAEEELLHRRRKQDMCKSNFFTNYSKSKEQTCILFKGTSKKVNTYIHGALGESICWEKGSIPIYGKLKTFKKRKKNPNKVFFFRECTSHIDNPPHTCDDSSDSVVRETPFAHNNKRNYNARGTKSDTAKLTRIRGRNLNEKVTMSSRLDGKSKNDDQNNVDHMTYLKVAGEEKRNGNNRKLFWINNNQTNIPPRCMNRMMSPYRSSKENEQGDILLTTQMSKFARGKLRLRVREKNKLDKMSQVPVEEKLNESSTHSLGDLLKGIMARGGREKKVNYGGNIKNKSYKNRVNHEQHADQHNEKQKESKQVAVGYDIMSKQKRQKGSPHVRICVNKENARNFDPKSTIDFVQNCASVDKRMKNYLNEQLKYYGSKLRRENLEQVCLFLRKRPQRSVPHGLARSHRIDEGEHPMVPVRPCQNCKKDINFKSYIMEENDTKNTATIMNNTRDVAPTISDEIMKQMRGREKEKNEGQTTNLAHKNKLTDELKKLKKLQKEEINFFSIYTHLTNEIRILKKMLNQQTRNNKKDYLKKLIQVKKIITNFVTYFEQIFAKIQVEKNGPYDPTYDEDRHYHISSLLKLVEDVISILADHLYPVE</sequence>
<dbReference type="AlphaFoldDB" id="A0A1B1E5Z5"/>
<dbReference type="KEGG" id="pcot:PCOAH_00049990"/>
<evidence type="ECO:0000313" key="2">
    <source>
        <dbReference type="EMBL" id="ANQ10415.1"/>
    </source>
</evidence>
<protein>
    <submittedName>
        <fullName evidence="2">Uncharacterized protein</fullName>
    </submittedName>
</protein>
<feature type="coiled-coil region" evidence="1">
    <location>
        <begin position="515"/>
        <end position="563"/>
    </location>
</feature>
<accession>A0A1B1E5Z5</accession>
<dbReference type="EMBL" id="CP016251">
    <property type="protein sequence ID" value="ANQ10415.1"/>
    <property type="molecule type" value="Genomic_DNA"/>
</dbReference>